<gene>
    <name evidence="2" type="ORF">N7U62_21375</name>
</gene>
<reference evidence="2 3" key="1">
    <citation type="submission" date="2022-10" db="EMBL/GenBank/DDBJ databases">
        <title>Comparative genomics and taxonomic characterization of three novel marine species of genus Reichenbachiella exhibiting antioxidant and polysaccharide degradation activities.</title>
        <authorList>
            <person name="Muhammad N."/>
            <person name="Lee Y.-J."/>
            <person name="Ko J."/>
            <person name="Kim S.-G."/>
        </authorList>
    </citation>
    <scope>NUCLEOTIDE SEQUENCE [LARGE SCALE GENOMIC DNA]</scope>
    <source>
        <strain evidence="2 3">ABR2-5</strain>
    </source>
</reference>
<keyword evidence="3" id="KW-1185">Reference proteome</keyword>
<evidence type="ECO:0000313" key="2">
    <source>
        <dbReference type="EMBL" id="MCV9389231.1"/>
    </source>
</evidence>
<comment type="caution">
    <text evidence="2">The sequence shown here is derived from an EMBL/GenBank/DDBJ whole genome shotgun (WGS) entry which is preliminary data.</text>
</comment>
<dbReference type="Pfam" id="PF05016">
    <property type="entry name" value="ParE_toxin"/>
    <property type="match status" value="1"/>
</dbReference>
<dbReference type="Proteomes" id="UP001300692">
    <property type="component" value="Unassembled WGS sequence"/>
</dbReference>
<dbReference type="Gene3D" id="3.30.2310.20">
    <property type="entry name" value="RelE-like"/>
    <property type="match status" value="1"/>
</dbReference>
<name>A0ABT3CZW0_9BACT</name>
<dbReference type="InterPro" id="IPR035093">
    <property type="entry name" value="RelE/ParE_toxin_dom_sf"/>
</dbReference>
<keyword evidence="1" id="KW-1277">Toxin-antitoxin system</keyword>
<sequence>MPNHRLSIKWTPFALGCLDEIYEYISFREKSSSPAIKLVDDIFKRVNQLLDFPESGQIEPLLLEIGQESRYLIIASYKLIYEYHSDSNFIIITDVFHTSQDPKKLEDRKK</sequence>
<proteinExistence type="predicted"/>
<evidence type="ECO:0000256" key="1">
    <source>
        <dbReference type="ARBA" id="ARBA00022649"/>
    </source>
</evidence>
<dbReference type="RefSeq" id="WP_264140154.1">
    <property type="nucleotide sequence ID" value="NZ_JAOYOD010000001.1"/>
</dbReference>
<protein>
    <submittedName>
        <fullName evidence="2">Type II toxin-antitoxin system RelE/ParE family toxin</fullName>
    </submittedName>
</protein>
<accession>A0ABT3CZW0</accession>
<dbReference type="EMBL" id="JAOYOD010000001">
    <property type="protein sequence ID" value="MCV9389231.1"/>
    <property type="molecule type" value="Genomic_DNA"/>
</dbReference>
<dbReference type="InterPro" id="IPR007712">
    <property type="entry name" value="RelE/ParE_toxin"/>
</dbReference>
<organism evidence="2 3">
    <name type="scientific">Reichenbachiella ulvae</name>
    <dbReference type="NCBI Taxonomy" id="2980104"/>
    <lineage>
        <taxon>Bacteria</taxon>
        <taxon>Pseudomonadati</taxon>
        <taxon>Bacteroidota</taxon>
        <taxon>Cytophagia</taxon>
        <taxon>Cytophagales</taxon>
        <taxon>Reichenbachiellaceae</taxon>
        <taxon>Reichenbachiella</taxon>
    </lineage>
</organism>
<evidence type="ECO:0000313" key="3">
    <source>
        <dbReference type="Proteomes" id="UP001300692"/>
    </source>
</evidence>